<dbReference type="AlphaFoldDB" id="I3SMH7"/>
<protein>
    <submittedName>
        <fullName evidence="2">Uncharacterized protein</fullName>
    </submittedName>
</protein>
<reference evidence="2" key="1">
    <citation type="submission" date="2012-05" db="EMBL/GenBank/DDBJ databases">
        <authorList>
            <person name="Krishnakumar V."/>
            <person name="Cheung F."/>
            <person name="Xiao Y."/>
            <person name="Chan A."/>
            <person name="Moskal W.A."/>
            <person name="Town C.D."/>
        </authorList>
    </citation>
    <scope>NUCLEOTIDE SEQUENCE</scope>
</reference>
<sequence length="101" mass="11175">MPDKHSISSSQPSEEFKRKSSSADQDVVDGNMNEFDNETDDTHYHETNTNGLRDLNELPLIGLGASVDEKSSFFEEFSGNFSDLSELVRHCAAKSMSGSLK</sequence>
<feature type="region of interest" description="Disordered" evidence="1">
    <location>
        <begin position="1"/>
        <end position="50"/>
    </location>
</feature>
<accession>I3SMH7</accession>
<evidence type="ECO:0000313" key="2">
    <source>
        <dbReference type="EMBL" id="AFK41469.1"/>
    </source>
</evidence>
<proteinExistence type="evidence at transcript level"/>
<organism evidence="2">
    <name type="scientific">Medicago truncatula</name>
    <name type="common">Barrel medic</name>
    <name type="synonym">Medicago tribuloides</name>
    <dbReference type="NCBI Taxonomy" id="3880"/>
    <lineage>
        <taxon>Eukaryota</taxon>
        <taxon>Viridiplantae</taxon>
        <taxon>Streptophyta</taxon>
        <taxon>Embryophyta</taxon>
        <taxon>Tracheophyta</taxon>
        <taxon>Spermatophyta</taxon>
        <taxon>Magnoliopsida</taxon>
        <taxon>eudicotyledons</taxon>
        <taxon>Gunneridae</taxon>
        <taxon>Pentapetalae</taxon>
        <taxon>rosids</taxon>
        <taxon>fabids</taxon>
        <taxon>Fabales</taxon>
        <taxon>Fabaceae</taxon>
        <taxon>Papilionoideae</taxon>
        <taxon>50 kb inversion clade</taxon>
        <taxon>NPAAA clade</taxon>
        <taxon>Hologalegina</taxon>
        <taxon>IRL clade</taxon>
        <taxon>Trifolieae</taxon>
        <taxon>Medicago</taxon>
    </lineage>
</organism>
<dbReference type="EMBL" id="BT141675">
    <property type="protein sequence ID" value="AFK41469.1"/>
    <property type="molecule type" value="mRNA"/>
</dbReference>
<name>I3SMH7_MEDTR</name>
<evidence type="ECO:0000256" key="1">
    <source>
        <dbReference type="SAM" id="MobiDB-lite"/>
    </source>
</evidence>